<dbReference type="RefSeq" id="WP_369705714.1">
    <property type="nucleotide sequence ID" value="NZ_JBGEWD010000025.1"/>
</dbReference>
<dbReference type="EMBL" id="JBGEWD010000025">
    <property type="protein sequence ID" value="MEY8001821.1"/>
    <property type="molecule type" value="Genomic_DNA"/>
</dbReference>
<comment type="caution">
    <text evidence="1">The sequence shown here is derived from an EMBL/GenBank/DDBJ whole genome shotgun (WGS) entry which is preliminary data.</text>
</comment>
<evidence type="ECO:0000313" key="1">
    <source>
        <dbReference type="EMBL" id="MEY8001821.1"/>
    </source>
</evidence>
<sequence>MLFPEIEFVTFDELIEIYKKETKGLCEDEQDLIDMAKSLRCKCIKENGLDKDEGVGNSAGNII</sequence>
<proteinExistence type="predicted"/>
<name>A0ABV4BSQ2_9CLOT</name>
<accession>A0ABV4BSQ2</accession>
<gene>
    <name evidence="1" type="ORF">AB8U03_16800</name>
</gene>
<evidence type="ECO:0000313" key="2">
    <source>
        <dbReference type="Proteomes" id="UP001564657"/>
    </source>
</evidence>
<reference evidence="1 2" key="1">
    <citation type="submission" date="2024-08" db="EMBL/GenBank/DDBJ databases">
        <title>Clostridium lapicellarii sp. nov., and Clostridium renhuaiense sp. nov., two species isolated from the mud in a fermentation cellar used for producing sauce-flavour Chinese liquors.</title>
        <authorList>
            <person name="Yang F."/>
            <person name="Wang H."/>
            <person name="Chen L.Q."/>
            <person name="Zhou N."/>
            <person name="Lu J.J."/>
            <person name="Pu X.X."/>
            <person name="Wan B."/>
            <person name="Wang L."/>
            <person name="Liu S.J."/>
        </authorList>
    </citation>
    <scope>NUCLEOTIDE SEQUENCE [LARGE SCALE GENOMIC DNA]</scope>
    <source>
        <strain evidence="1 2">MT-5</strain>
    </source>
</reference>
<dbReference type="Proteomes" id="UP001564657">
    <property type="component" value="Unassembled WGS sequence"/>
</dbReference>
<organism evidence="1 2">
    <name type="scientific">Clostridium moutaii</name>
    <dbReference type="NCBI Taxonomy" id="3240932"/>
    <lineage>
        <taxon>Bacteria</taxon>
        <taxon>Bacillati</taxon>
        <taxon>Bacillota</taxon>
        <taxon>Clostridia</taxon>
        <taxon>Eubacteriales</taxon>
        <taxon>Clostridiaceae</taxon>
        <taxon>Clostridium</taxon>
    </lineage>
</organism>
<protein>
    <submittedName>
        <fullName evidence="1">Uncharacterized protein</fullName>
    </submittedName>
</protein>
<keyword evidence="2" id="KW-1185">Reference proteome</keyword>